<evidence type="ECO:0000313" key="5">
    <source>
        <dbReference type="Proteomes" id="UP000023152"/>
    </source>
</evidence>
<gene>
    <name evidence="4" type="ORF">RFI_03591</name>
</gene>
<keyword evidence="2" id="KW-0677">Repeat</keyword>
<dbReference type="PRINTS" id="PR00320">
    <property type="entry name" value="GPROTEINBRPT"/>
</dbReference>
<dbReference type="PANTHER" id="PTHR19848:SF8">
    <property type="entry name" value="F-BOX AND WD REPEAT DOMAIN CONTAINING 7"/>
    <property type="match status" value="1"/>
</dbReference>
<dbReference type="SMART" id="SM00320">
    <property type="entry name" value="WD40"/>
    <property type="match status" value="6"/>
</dbReference>
<dbReference type="AlphaFoldDB" id="X6P796"/>
<dbReference type="Pfam" id="PF00400">
    <property type="entry name" value="WD40"/>
    <property type="match status" value="6"/>
</dbReference>
<dbReference type="Gene3D" id="2.130.10.10">
    <property type="entry name" value="YVTN repeat-like/Quinoprotein amine dehydrogenase"/>
    <property type="match status" value="2"/>
</dbReference>
<dbReference type="CDD" id="cd00200">
    <property type="entry name" value="WD40"/>
    <property type="match status" value="1"/>
</dbReference>
<name>X6P796_RETFI</name>
<dbReference type="SUPFAM" id="SSF50978">
    <property type="entry name" value="WD40 repeat-like"/>
    <property type="match status" value="1"/>
</dbReference>
<feature type="repeat" description="WD" evidence="3">
    <location>
        <begin position="211"/>
        <end position="259"/>
    </location>
</feature>
<proteinExistence type="predicted"/>
<feature type="repeat" description="WD" evidence="3">
    <location>
        <begin position="107"/>
        <end position="150"/>
    </location>
</feature>
<feature type="repeat" description="WD" evidence="3">
    <location>
        <begin position="277"/>
        <end position="304"/>
    </location>
</feature>
<dbReference type="InterPro" id="IPR036322">
    <property type="entry name" value="WD40_repeat_dom_sf"/>
</dbReference>
<dbReference type="InterPro" id="IPR020472">
    <property type="entry name" value="WD40_PAC1"/>
</dbReference>
<dbReference type="PANTHER" id="PTHR19848">
    <property type="entry name" value="WD40 REPEAT PROTEIN"/>
    <property type="match status" value="1"/>
</dbReference>
<dbReference type="InterPro" id="IPR019775">
    <property type="entry name" value="WD40_repeat_CS"/>
</dbReference>
<reference evidence="4 5" key="1">
    <citation type="journal article" date="2013" name="Curr. Biol.">
        <title>The Genome of the Foraminiferan Reticulomyxa filosa.</title>
        <authorList>
            <person name="Glockner G."/>
            <person name="Hulsmann N."/>
            <person name="Schleicher M."/>
            <person name="Noegel A.A."/>
            <person name="Eichinger L."/>
            <person name="Gallinger C."/>
            <person name="Pawlowski J."/>
            <person name="Sierra R."/>
            <person name="Euteneuer U."/>
            <person name="Pillet L."/>
            <person name="Moustafa A."/>
            <person name="Platzer M."/>
            <person name="Groth M."/>
            <person name="Szafranski K."/>
            <person name="Schliwa M."/>
        </authorList>
    </citation>
    <scope>NUCLEOTIDE SEQUENCE [LARGE SCALE GENOMIC DNA]</scope>
</reference>
<keyword evidence="5" id="KW-1185">Reference proteome</keyword>
<evidence type="ECO:0000256" key="3">
    <source>
        <dbReference type="PROSITE-ProRule" id="PRU00221"/>
    </source>
</evidence>
<keyword evidence="1 3" id="KW-0853">WD repeat</keyword>
<evidence type="ECO:0000313" key="4">
    <source>
        <dbReference type="EMBL" id="ETO33512.1"/>
    </source>
</evidence>
<dbReference type="InterPro" id="IPR015943">
    <property type="entry name" value="WD40/YVTN_repeat-like_dom_sf"/>
</dbReference>
<dbReference type="PROSITE" id="PS00678">
    <property type="entry name" value="WD_REPEATS_1"/>
    <property type="match status" value="5"/>
</dbReference>
<feature type="repeat" description="WD" evidence="3">
    <location>
        <begin position="184"/>
        <end position="210"/>
    </location>
</feature>
<organism evidence="4 5">
    <name type="scientific">Reticulomyxa filosa</name>
    <dbReference type="NCBI Taxonomy" id="46433"/>
    <lineage>
        <taxon>Eukaryota</taxon>
        <taxon>Sar</taxon>
        <taxon>Rhizaria</taxon>
        <taxon>Retaria</taxon>
        <taxon>Foraminifera</taxon>
        <taxon>Monothalamids</taxon>
        <taxon>Reticulomyxidae</taxon>
        <taxon>Reticulomyxa</taxon>
    </lineage>
</organism>
<dbReference type="PROSITE" id="PS50294">
    <property type="entry name" value="WD_REPEATS_REGION"/>
    <property type="match status" value="3"/>
</dbReference>
<evidence type="ECO:0000256" key="1">
    <source>
        <dbReference type="ARBA" id="ARBA00022574"/>
    </source>
</evidence>
<feature type="repeat" description="WD" evidence="3">
    <location>
        <begin position="59"/>
        <end position="106"/>
    </location>
</feature>
<comment type="caution">
    <text evidence="4">The sequence shown here is derived from an EMBL/GenBank/DDBJ whole genome shotgun (WGS) entry which is preliminary data.</text>
</comment>
<accession>X6P796</accession>
<feature type="repeat" description="WD" evidence="3">
    <location>
        <begin position="15"/>
        <end position="58"/>
    </location>
</feature>
<evidence type="ECO:0000256" key="2">
    <source>
        <dbReference type="ARBA" id="ARBA00022737"/>
    </source>
</evidence>
<dbReference type="OrthoDB" id="338622at2759"/>
<dbReference type="InterPro" id="IPR001680">
    <property type="entry name" value="WD40_rpt"/>
</dbReference>
<dbReference type="PROSITE" id="PS50082">
    <property type="entry name" value="WD_REPEATS_2"/>
    <property type="match status" value="6"/>
</dbReference>
<dbReference type="Proteomes" id="UP000023152">
    <property type="component" value="Unassembled WGS sequence"/>
</dbReference>
<dbReference type="EMBL" id="ASPP01003340">
    <property type="protein sequence ID" value="ETO33512.1"/>
    <property type="molecule type" value="Genomic_DNA"/>
</dbReference>
<sequence length="357" mass="40166">MFEIFYSSSKLLKTFTGHKSWVNSIDYSTLDGNQFICSGSGDNTIRIWDVDTGQQIRSLNGHSCSVLCAKFSPYHYYNNRRSVICSSSHDSTICFWDIKENQQLPVFNEHNDSVCDIVFSSFNYGRYMCSGSEDNTIRLWDVETSKSLHVFNGHESGVLCVDISPLQSNNNGKNDNCVGMIGGNGYTICSGSLDYTIRIWDIETTKQSIVFEGHEDYVMSVRYGSNELRNIGSANTILSGSVDKSVCLWDIRSGQQIQVFNKHTVCVNAVEYSPFIVNNIEIGDNSNVICSGSEDNTIRFWDIRLNKIELYVINGSNECDGIRCLKFLQLKKNRKSNNDSFICLCYGSNKGLIQICG</sequence>
<protein>
    <submittedName>
        <fullName evidence="4">WD-40 repeat protein</fullName>
    </submittedName>
</protein>